<dbReference type="RefSeq" id="WP_109731305.1">
    <property type="nucleotide sequence ID" value="NZ_BAAACK010000026.1"/>
</dbReference>
<keyword evidence="1" id="KW-1277">Toxin-antitoxin system</keyword>
<name>A0A2Y9BDD9_9FIRM</name>
<evidence type="ECO:0000313" key="2">
    <source>
        <dbReference type="EMBL" id="PWJ29459.1"/>
    </source>
</evidence>
<dbReference type="Gene3D" id="3.30.2310.20">
    <property type="entry name" value="RelE-like"/>
    <property type="match status" value="1"/>
</dbReference>
<dbReference type="SUPFAM" id="SSF143011">
    <property type="entry name" value="RelE-like"/>
    <property type="match status" value="1"/>
</dbReference>
<sequence length="121" mass="13984">MAWKIRITDEAKKEYEKLDRGIRKQVLAGILKVSKAPLPSPNGYGKPLRNKRGNNLTGFFKIKYRGIGIRVVYTLVPDKIVMNIVVILERDDNYCYDLAVKLYEKYGDNLFQDIFATLDKL</sequence>
<dbReference type="EMBL" id="QGDL01000006">
    <property type="protein sequence ID" value="PWJ29459.1"/>
    <property type="molecule type" value="Genomic_DNA"/>
</dbReference>
<dbReference type="Proteomes" id="UP000245845">
    <property type="component" value="Unassembled WGS sequence"/>
</dbReference>
<comment type="caution">
    <text evidence="2">The sequence shown here is derived from an EMBL/GenBank/DDBJ whole genome shotgun (WGS) entry which is preliminary data.</text>
</comment>
<dbReference type="InterPro" id="IPR007712">
    <property type="entry name" value="RelE/ParE_toxin"/>
</dbReference>
<protein>
    <submittedName>
        <fullName evidence="2">mRNA interferase RelE/StbE</fullName>
    </submittedName>
</protein>
<organism evidence="2 3">
    <name type="scientific">Faecalicatena orotica</name>
    <dbReference type="NCBI Taxonomy" id="1544"/>
    <lineage>
        <taxon>Bacteria</taxon>
        <taxon>Bacillati</taxon>
        <taxon>Bacillota</taxon>
        <taxon>Clostridia</taxon>
        <taxon>Lachnospirales</taxon>
        <taxon>Lachnospiraceae</taxon>
        <taxon>Faecalicatena</taxon>
    </lineage>
</organism>
<dbReference type="AlphaFoldDB" id="A0A2Y9BDD9"/>
<gene>
    <name evidence="2" type="ORF">A8806_106197</name>
</gene>
<dbReference type="OrthoDB" id="362883at2"/>
<reference evidence="2 3" key="1">
    <citation type="submission" date="2018-05" db="EMBL/GenBank/DDBJ databases">
        <title>The Hungate 1000. A catalogue of reference genomes from the rumen microbiome.</title>
        <authorList>
            <person name="Kelly W."/>
        </authorList>
    </citation>
    <scope>NUCLEOTIDE SEQUENCE [LARGE SCALE GENOMIC DNA]</scope>
    <source>
        <strain evidence="2 3">NLAE-zl-C242</strain>
    </source>
</reference>
<dbReference type="InterPro" id="IPR035093">
    <property type="entry name" value="RelE/ParE_toxin_dom_sf"/>
</dbReference>
<evidence type="ECO:0000313" key="3">
    <source>
        <dbReference type="Proteomes" id="UP000245845"/>
    </source>
</evidence>
<accession>A0A2Y9BDD9</accession>
<evidence type="ECO:0000256" key="1">
    <source>
        <dbReference type="ARBA" id="ARBA00022649"/>
    </source>
</evidence>
<proteinExistence type="predicted"/>
<dbReference type="Pfam" id="PF05016">
    <property type="entry name" value="ParE_toxin"/>
    <property type="match status" value="1"/>
</dbReference>
<keyword evidence="3" id="KW-1185">Reference proteome</keyword>